<dbReference type="Proteomes" id="UP000028990">
    <property type="component" value="Unassembled WGS sequence"/>
</dbReference>
<feature type="disulfide bond" evidence="6">
    <location>
        <begin position="438"/>
        <end position="447"/>
    </location>
</feature>
<dbReference type="CDD" id="cd00054">
    <property type="entry name" value="EGF_CA"/>
    <property type="match status" value="4"/>
</dbReference>
<gene>
    <name evidence="10" type="ORF">H920_10008</name>
</gene>
<feature type="domain" description="EGF-like" evidence="9">
    <location>
        <begin position="450"/>
        <end position="485"/>
    </location>
</feature>
<dbReference type="GO" id="GO:0005509">
    <property type="term" value="F:calcium ion binding"/>
    <property type="evidence" value="ECO:0007669"/>
    <property type="project" value="InterPro"/>
</dbReference>
<dbReference type="PROSITE" id="PS50026">
    <property type="entry name" value="EGF_3"/>
    <property type="match status" value="7"/>
</dbReference>
<keyword evidence="3" id="KW-0677">Repeat</keyword>
<evidence type="ECO:0000313" key="11">
    <source>
        <dbReference type="Proteomes" id="UP000028990"/>
    </source>
</evidence>
<feature type="transmembrane region" description="Helical" evidence="7">
    <location>
        <begin position="646"/>
        <end position="670"/>
    </location>
</feature>
<feature type="domain" description="EGF-like" evidence="9">
    <location>
        <begin position="159"/>
        <end position="196"/>
    </location>
</feature>
<dbReference type="InterPro" id="IPR001881">
    <property type="entry name" value="EGF-like_Ca-bd_dom"/>
</dbReference>
<sequence length="708" mass="77829">MKAKVEDKDCYGVNVSGEVWICQSFSECLIGRRKWRKSRIQDSFCNTNNTRCLPPSCQNNSTCKGLSQDSNCHCSDIANNADKDCENIKDPCSPNPCQGVATCVNTPGGRSFQCQCPPGYSCDCLGSEFTGTHFEPCCLSVGQNLVTMMLPVKTVLTITFVTVGPSNPCRNGGVCYSLWEDFFCACPVNTAGRGCEEVKWCDFSPCPPSAHCQLVSQGFECIANSVLSGQRSEALFRSNGNITRELTNITFGFRTRDTNLRILHAEEEAAFLNISIQDSRLFFQLQSGNNFSILHLRSLQSVNDGTWHPVTLSMTGPLAQASRWQMELDDQIPFVTSAGATGSLNFLKDNTDIYVGDRSTDNTKGFQGCLSTIEIGGIYLSYFENVPGFTNKCQEEQFLKISTNSMLMGCLQLNACYSNPCLHGGNCEDLYSSYRCSCPLGWAGTHCELNTDECFANPCIRGNCSHRAAASHCRCESGYIGVNCDTQTDNCHSHQCADRATCVSGTRGYSCFCLGNFPGEFCRCEQDTDACASNPCHHRGLCRDLPDGFQCLCEATFAGELCQLDVSSLPLFVSLLLWQNLFQLLSYLVLRLNDEPVVEWGLHTHKTEHLQNTINPEDNGEKRNIYLSDTAFQILKSLAGDVTSDIFTAIASVTSVLLLILLLAVVASVVGSNKRATQGTYNPSLQEKEGAIMEMQRGMPPPAMEWLI</sequence>
<dbReference type="SMART" id="SM00179">
    <property type="entry name" value="EGF_CA"/>
    <property type="match status" value="5"/>
</dbReference>
<evidence type="ECO:0000259" key="9">
    <source>
        <dbReference type="PROSITE" id="PS50026"/>
    </source>
</evidence>
<feature type="domain" description="Laminin G" evidence="8">
    <location>
        <begin position="223"/>
        <end position="393"/>
    </location>
</feature>
<evidence type="ECO:0000256" key="4">
    <source>
        <dbReference type="ARBA" id="ARBA00023157"/>
    </source>
</evidence>
<feature type="disulfide bond" evidence="6">
    <location>
        <begin position="553"/>
        <end position="562"/>
    </location>
</feature>
<feature type="domain" description="EGF-like" evidence="9">
    <location>
        <begin position="527"/>
        <end position="563"/>
    </location>
</feature>
<dbReference type="EMBL" id="KN122715">
    <property type="protein sequence ID" value="KFO28609.1"/>
    <property type="molecule type" value="Genomic_DNA"/>
</dbReference>
<keyword evidence="4 6" id="KW-1015">Disulfide bond</keyword>
<feature type="domain" description="EGF-like" evidence="9">
    <location>
        <begin position="412"/>
        <end position="448"/>
    </location>
</feature>
<dbReference type="STRING" id="885580.ENSFDAP00000019425"/>
<keyword evidence="7" id="KW-0472">Membrane</keyword>
<evidence type="ECO:0000256" key="6">
    <source>
        <dbReference type="PROSITE-ProRule" id="PRU00076"/>
    </source>
</evidence>
<accession>A0A091D905</accession>
<evidence type="ECO:0000259" key="8">
    <source>
        <dbReference type="PROSITE" id="PS50025"/>
    </source>
</evidence>
<dbReference type="PROSITE" id="PS01186">
    <property type="entry name" value="EGF_2"/>
    <property type="match status" value="2"/>
</dbReference>
<evidence type="ECO:0000256" key="3">
    <source>
        <dbReference type="ARBA" id="ARBA00022737"/>
    </source>
</evidence>
<feature type="disulfide bond" evidence="6">
    <location>
        <begin position="454"/>
        <end position="464"/>
    </location>
</feature>
<reference evidence="10 11" key="1">
    <citation type="submission" date="2013-11" db="EMBL/GenBank/DDBJ databases">
        <title>The Damaraland mole rat (Fukomys damarensis) genome and evolution of African mole rats.</title>
        <authorList>
            <person name="Gladyshev V.N."/>
            <person name="Fang X."/>
        </authorList>
    </citation>
    <scope>NUCLEOTIDE SEQUENCE [LARGE SCALE GENOMIC DNA]</scope>
    <source>
        <tissue evidence="10">Liver</tissue>
    </source>
</reference>
<keyword evidence="2" id="KW-0732">Signal</keyword>
<dbReference type="FunFam" id="2.60.120.200:FF:000090">
    <property type="entry name" value="Crumbs cell polarity complex component 1"/>
    <property type="match status" value="1"/>
</dbReference>
<proteinExistence type="predicted"/>
<name>A0A091D905_FUKDA</name>
<dbReference type="FunFam" id="2.10.25.10:FF:000109">
    <property type="entry name" value="Notch homolog 4, [Drosophila]"/>
    <property type="match status" value="1"/>
</dbReference>
<dbReference type="InterPro" id="IPR001791">
    <property type="entry name" value="Laminin_G"/>
</dbReference>
<feature type="domain" description="EGF-like" evidence="9">
    <location>
        <begin position="48"/>
        <end position="86"/>
    </location>
</feature>
<dbReference type="PANTHER" id="PTHR12916:SF14">
    <property type="entry name" value="CRUMBS 1, CELL POLARITY COMPLEX COMPONENT"/>
    <property type="match status" value="1"/>
</dbReference>
<evidence type="ECO:0000256" key="5">
    <source>
        <dbReference type="ARBA" id="ARBA00023180"/>
    </source>
</evidence>
<dbReference type="SUPFAM" id="SSF49899">
    <property type="entry name" value="Concanavalin A-like lectins/glucanases"/>
    <property type="match status" value="1"/>
</dbReference>
<keyword evidence="5" id="KW-0325">Glycoprotein</keyword>
<dbReference type="Pfam" id="PF00008">
    <property type="entry name" value="EGF"/>
    <property type="match status" value="4"/>
</dbReference>
<organism evidence="10 11">
    <name type="scientific">Fukomys damarensis</name>
    <name type="common">Damaraland mole rat</name>
    <name type="synonym">Cryptomys damarensis</name>
    <dbReference type="NCBI Taxonomy" id="885580"/>
    <lineage>
        <taxon>Eukaryota</taxon>
        <taxon>Metazoa</taxon>
        <taxon>Chordata</taxon>
        <taxon>Craniata</taxon>
        <taxon>Vertebrata</taxon>
        <taxon>Euteleostomi</taxon>
        <taxon>Mammalia</taxon>
        <taxon>Eutheria</taxon>
        <taxon>Euarchontoglires</taxon>
        <taxon>Glires</taxon>
        <taxon>Rodentia</taxon>
        <taxon>Hystricomorpha</taxon>
        <taxon>Bathyergidae</taxon>
        <taxon>Fukomys</taxon>
    </lineage>
</organism>
<dbReference type="Gene3D" id="2.60.120.200">
    <property type="match status" value="1"/>
</dbReference>
<feature type="domain" description="EGF-like" evidence="9">
    <location>
        <begin position="88"/>
        <end position="125"/>
    </location>
</feature>
<dbReference type="SMART" id="SM00181">
    <property type="entry name" value="EGF"/>
    <property type="match status" value="7"/>
</dbReference>
<evidence type="ECO:0000256" key="1">
    <source>
        <dbReference type="ARBA" id="ARBA00022536"/>
    </source>
</evidence>
<dbReference type="GO" id="GO:0005112">
    <property type="term" value="F:Notch binding"/>
    <property type="evidence" value="ECO:0007669"/>
    <property type="project" value="TreeGrafter"/>
</dbReference>
<keyword evidence="11" id="KW-1185">Reference proteome</keyword>
<dbReference type="GO" id="GO:0007219">
    <property type="term" value="P:Notch signaling pathway"/>
    <property type="evidence" value="ECO:0007669"/>
    <property type="project" value="TreeGrafter"/>
</dbReference>
<dbReference type="InterPro" id="IPR000742">
    <property type="entry name" value="EGF"/>
</dbReference>
<keyword evidence="7" id="KW-1133">Transmembrane helix</keyword>
<dbReference type="InterPro" id="IPR000152">
    <property type="entry name" value="EGF-type_Asp/Asn_hydroxyl_site"/>
</dbReference>
<feature type="disulfide bond" evidence="6">
    <location>
        <begin position="513"/>
        <end position="522"/>
    </location>
</feature>
<keyword evidence="1 6" id="KW-0245">EGF-like domain</keyword>
<dbReference type="PROSITE" id="PS50025">
    <property type="entry name" value="LAM_G_DOMAIN"/>
    <property type="match status" value="1"/>
</dbReference>
<dbReference type="FunFam" id="2.10.25.10:FF:000039">
    <property type="entry name" value="Crumbs cell polarity complex component 1"/>
    <property type="match status" value="1"/>
</dbReference>
<dbReference type="PANTHER" id="PTHR12916">
    <property type="entry name" value="CYTOCHROME C OXIDASE POLYPEPTIDE VIC-2"/>
    <property type="match status" value="1"/>
</dbReference>
<dbReference type="Pfam" id="PF02210">
    <property type="entry name" value="Laminin_G_2"/>
    <property type="match status" value="1"/>
</dbReference>
<evidence type="ECO:0000256" key="2">
    <source>
        <dbReference type="ARBA" id="ARBA00022729"/>
    </source>
</evidence>
<dbReference type="InterPro" id="IPR013320">
    <property type="entry name" value="ConA-like_dom_sf"/>
</dbReference>
<dbReference type="AlphaFoldDB" id="A0A091D905"/>
<dbReference type="SMART" id="SM00282">
    <property type="entry name" value="LamG"/>
    <property type="match status" value="1"/>
</dbReference>
<dbReference type="CDD" id="cd00110">
    <property type="entry name" value="LamG"/>
    <property type="match status" value="1"/>
</dbReference>
<comment type="caution">
    <text evidence="6">Lacks conserved residue(s) required for the propagation of feature annotation.</text>
</comment>
<dbReference type="PROSITE" id="PS00010">
    <property type="entry name" value="ASX_HYDROXYL"/>
    <property type="match status" value="2"/>
</dbReference>
<dbReference type="Gene3D" id="2.10.25.10">
    <property type="entry name" value="Laminin"/>
    <property type="match status" value="5"/>
</dbReference>
<dbReference type="SUPFAM" id="SSF57196">
    <property type="entry name" value="EGF/Laminin"/>
    <property type="match status" value="4"/>
</dbReference>
<dbReference type="PROSITE" id="PS00022">
    <property type="entry name" value="EGF_1"/>
    <property type="match status" value="5"/>
</dbReference>
<evidence type="ECO:0000313" key="10">
    <source>
        <dbReference type="EMBL" id="KFO28609.1"/>
    </source>
</evidence>
<feature type="disulfide bond" evidence="6">
    <location>
        <begin position="186"/>
        <end position="195"/>
    </location>
</feature>
<feature type="disulfide bond" evidence="6">
    <location>
        <begin position="97"/>
        <end position="114"/>
    </location>
</feature>
<feature type="disulfide bond" evidence="6">
    <location>
        <begin position="475"/>
        <end position="484"/>
    </location>
</feature>
<feature type="domain" description="EGF-like" evidence="9">
    <location>
        <begin position="487"/>
        <end position="523"/>
    </location>
</feature>
<evidence type="ECO:0000256" key="7">
    <source>
        <dbReference type="SAM" id="Phobius"/>
    </source>
</evidence>
<protein>
    <submittedName>
        <fullName evidence="10">Crumbs like protein 1</fullName>
    </submittedName>
</protein>
<keyword evidence="7" id="KW-0812">Transmembrane</keyword>